<dbReference type="KEGG" id="salk:FBQ74_04955"/>
<keyword evidence="2 6" id="KW-0132">Cell division</keyword>
<dbReference type="Gene3D" id="2.160.20.70">
    <property type="match status" value="1"/>
</dbReference>
<dbReference type="GO" id="GO:1901891">
    <property type="term" value="P:regulation of cell septum assembly"/>
    <property type="evidence" value="ECO:0007669"/>
    <property type="project" value="InterPro"/>
</dbReference>
<dbReference type="InterPro" id="IPR005526">
    <property type="entry name" value="Septum_form_inhib_MinC_C"/>
</dbReference>
<dbReference type="InterPro" id="IPR016098">
    <property type="entry name" value="CAP/MinC_C"/>
</dbReference>
<keyword evidence="11" id="KW-1185">Reference proteome</keyword>
<organism evidence="10 11">
    <name type="scientific">Salinimonas iocasae</name>
    <dbReference type="NCBI Taxonomy" id="2572577"/>
    <lineage>
        <taxon>Bacteria</taxon>
        <taxon>Pseudomonadati</taxon>
        <taxon>Pseudomonadota</taxon>
        <taxon>Gammaproteobacteria</taxon>
        <taxon>Alteromonadales</taxon>
        <taxon>Alteromonadaceae</taxon>
        <taxon>Alteromonas/Salinimonas group</taxon>
        <taxon>Salinimonas</taxon>
    </lineage>
</organism>
<feature type="domain" description="Septum formation inhibitor MinC N-terminal" evidence="9">
    <location>
        <begin position="6"/>
        <end position="75"/>
    </location>
</feature>
<dbReference type="Pfam" id="PF03775">
    <property type="entry name" value="MinC_C"/>
    <property type="match status" value="1"/>
</dbReference>
<accession>A0A5B7YAY4</accession>
<feature type="domain" description="Septum formation inhibitor MinC C-terminal" evidence="8">
    <location>
        <begin position="132"/>
        <end position="232"/>
    </location>
</feature>
<evidence type="ECO:0000256" key="2">
    <source>
        <dbReference type="ARBA" id="ARBA00022618"/>
    </source>
</evidence>
<protein>
    <recommendedName>
        <fullName evidence="6">Probable septum site-determining protein MinC</fullName>
    </recommendedName>
</protein>
<evidence type="ECO:0000256" key="5">
    <source>
        <dbReference type="ARBA" id="ARBA00025606"/>
    </source>
</evidence>
<sequence>MAEQCFRMKGTTLTSIVLDIITFDPDEFDTQLAAKVASAPQFFTRSSLIIQLSCNIDATAFELLVTLCRKHQLQPMAVKGQVNDLRETINDLGLSDISQSKSTDSELPASGATETPEQKPAGATPEVNKTRVVSRPVRSGQQVYAQGGDLIILAPVSEGAEILADGNIHVYGTMRGRALAGVKGDTEARIFCQQMEAELISIAGRFVMQETIQTQCWKKPAQAYLEEDALLVTEMG</sequence>
<dbReference type="AlphaFoldDB" id="A0A5B7YAY4"/>
<dbReference type="InterPro" id="IPR036145">
    <property type="entry name" value="MinC_C_sf"/>
</dbReference>
<reference evidence="10 11" key="1">
    <citation type="submission" date="2019-04" db="EMBL/GenBank/DDBJ databases">
        <title>Salinimonas iocasae sp. nov., a halophilic bacterium isolated from the outer tube casing of tubeworms in Okinawa Trough.</title>
        <authorList>
            <person name="Zhang H."/>
            <person name="Wang H."/>
            <person name="Li C."/>
        </authorList>
    </citation>
    <scope>NUCLEOTIDE SEQUENCE [LARGE SCALE GENOMIC DNA]</scope>
    <source>
        <strain evidence="10 11">KX18D6</strain>
    </source>
</reference>
<dbReference type="HAMAP" id="MF_00267">
    <property type="entry name" value="MinC"/>
    <property type="match status" value="1"/>
</dbReference>
<dbReference type="Proteomes" id="UP000304912">
    <property type="component" value="Chromosome"/>
</dbReference>
<dbReference type="GO" id="GO:0000917">
    <property type="term" value="P:division septum assembly"/>
    <property type="evidence" value="ECO:0007669"/>
    <property type="project" value="UniProtKB-KW"/>
</dbReference>
<dbReference type="GO" id="GO:0000902">
    <property type="term" value="P:cell morphogenesis"/>
    <property type="evidence" value="ECO:0007669"/>
    <property type="project" value="InterPro"/>
</dbReference>
<dbReference type="InterPro" id="IPR013033">
    <property type="entry name" value="MinC"/>
</dbReference>
<evidence type="ECO:0000256" key="3">
    <source>
        <dbReference type="ARBA" id="ARBA00023210"/>
    </source>
</evidence>
<name>A0A5B7YAY4_9ALTE</name>
<evidence type="ECO:0000313" key="11">
    <source>
        <dbReference type="Proteomes" id="UP000304912"/>
    </source>
</evidence>
<gene>
    <name evidence="6 10" type="primary">minC</name>
    <name evidence="10" type="ORF">FBQ74_04955</name>
</gene>
<dbReference type="OrthoDB" id="9794530at2"/>
<comment type="function">
    <text evidence="5 6">Cell division inhibitor that blocks the formation of polar Z ring septums. Rapidly oscillates between the poles of the cell to destabilize FtsZ filaments that have formed before they mature into polar Z rings. Prevents FtsZ polymerization.</text>
</comment>
<dbReference type="RefSeq" id="WP_139755621.1">
    <property type="nucleotide sequence ID" value="NZ_CP039852.1"/>
</dbReference>
<dbReference type="PANTHER" id="PTHR34108">
    <property type="entry name" value="SEPTUM SITE-DETERMINING PROTEIN MINC"/>
    <property type="match status" value="1"/>
</dbReference>
<evidence type="ECO:0000259" key="9">
    <source>
        <dbReference type="Pfam" id="PF05209"/>
    </source>
</evidence>
<keyword evidence="3 6" id="KW-0717">Septation</keyword>
<proteinExistence type="inferred from homology"/>
<dbReference type="Gene3D" id="3.30.70.260">
    <property type="match status" value="1"/>
</dbReference>
<dbReference type="NCBIfam" id="TIGR01222">
    <property type="entry name" value="minC"/>
    <property type="match status" value="1"/>
</dbReference>
<dbReference type="Pfam" id="PF05209">
    <property type="entry name" value="MinC_N"/>
    <property type="match status" value="1"/>
</dbReference>
<comment type="subunit">
    <text evidence="6">Interacts with MinD and FtsZ.</text>
</comment>
<dbReference type="SUPFAM" id="SSF63848">
    <property type="entry name" value="Cell-division inhibitor MinC, C-terminal domain"/>
    <property type="match status" value="1"/>
</dbReference>
<dbReference type="EMBL" id="CP039852">
    <property type="protein sequence ID" value="QCZ92872.1"/>
    <property type="molecule type" value="Genomic_DNA"/>
</dbReference>
<evidence type="ECO:0000259" key="8">
    <source>
        <dbReference type="Pfam" id="PF03775"/>
    </source>
</evidence>
<keyword evidence="4 6" id="KW-0131">Cell cycle</keyword>
<evidence type="ECO:0000313" key="10">
    <source>
        <dbReference type="EMBL" id="QCZ92872.1"/>
    </source>
</evidence>
<evidence type="ECO:0000256" key="6">
    <source>
        <dbReference type="HAMAP-Rule" id="MF_00267"/>
    </source>
</evidence>
<feature type="region of interest" description="Disordered" evidence="7">
    <location>
        <begin position="96"/>
        <end position="132"/>
    </location>
</feature>
<evidence type="ECO:0000256" key="7">
    <source>
        <dbReference type="SAM" id="MobiDB-lite"/>
    </source>
</evidence>
<comment type="similarity">
    <text evidence="1 6">Belongs to the MinC family.</text>
</comment>
<dbReference type="InterPro" id="IPR007874">
    <property type="entry name" value="MinC_N"/>
</dbReference>
<dbReference type="GO" id="GO:0051302">
    <property type="term" value="P:regulation of cell division"/>
    <property type="evidence" value="ECO:0007669"/>
    <property type="project" value="InterPro"/>
</dbReference>
<evidence type="ECO:0000256" key="4">
    <source>
        <dbReference type="ARBA" id="ARBA00023306"/>
    </source>
</evidence>
<evidence type="ECO:0000256" key="1">
    <source>
        <dbReference type="ARBA" id="ARBA00006291"/>
    </source>
</evidence>
<dbReference type="PANTHER" id="PTHR34108:SF1">
    <property type="entry name" value="SEPTUM SITE-DETERMINING PROTEIN MINC"/>
    <property type="match status" value="1"/>
</dbReference>